<evidence type="ECO:0000313" key="3">
    <source>
        <dbReference type="EMBL" id="AOR75437.1"/>
    </source>
</evidence>
<evidence type="ECO:0000313" key="6">
    <source>
        <dbReference type="Proteomes" id="UP000094626"/>
    </source>
</evidence>
<organism evidence="4 5">
    <name type="scientific">Novosphingobium resinovorum</name>
    <dbReference type="NCBI Taxonomy" id="158500"/>
    <lineage>
        <taxon>Bacteria</taxon>
        <taxon>Pseudomonadati</taxon>
        <taxon>Pseudomonadota</taxon>
        <taxon>Alphaproteobacteria</taxon>
        <taxon>Sphingomonadales</taxon>
        <taxon>Sphingomonadaceae</taxon>
        <taxon>Novosphingobium</taxon>
    </lineage>
</organism>
<sequence length="99" mass="11625">MLRAMEKGGFSYIMANRPFGVLYVGVTNDIHVRMHQHYEGRGSRFCQRYGIDRLVLVEPHGSIQEAIAREKQLKAWRREWKLELIEQVNPIWDDLSGLL</sequence>
<dbReference type="PANTHER" id="PTHR34477:SF5">
    <property type="entry name" value="BSL5627 PROTEIN"/>
    <property type="match status" value="1"/>
</dbReference>
<dbReference type="InterPro" id="IPR035901">
    <property type="entry name" value="GIY-YIG_endonuc_sf"/>
</dbReference>
<evidence type="ECO:0000313" key="5">
    <source>
        <dbReference type="Proteomes" id="UP000024329"/>
    </source>
</evidence>
<evidence type="ECO:0000256" key="1">
    <source>
        <dbReference type="ARBA" id="ARBA00007435"/>
    </source>
</evidence>
<dbReference type="Proteomes" id="UP000094626">
    <property type="component" value="Chromosome"/>
</dbReference>
<feature type="domain" description="GIY-YIG" evidence="2">
    <location>
        <begin position="7"/>
        <end position="83"/>
    </location>
</feature>
<dbReference type="Proteomes" id="UP000024329">
    <property type="component" value="Unassembled WGS sequence"/>
</dbReference>
<reference evidence="4 5" key="1">
    <citation type="submission" date="2014-03" db="EMBL/GenBank/DDBJ databases">
        <title>Whole genome sequence of Novosphingobium resinovorum KF1.</title>
        <authorList>
            <person name="Gan H.M."/>
            <person name="Gan H.Y."/>
            <person name="Chew T.H."/>
            <person name="Savka M.A."/>
        </authorList>
    </citation>
    <scope>NUCLEOTIDE SEQUENCE [LARGE SCALE GENOMIC DNA]</scope>
    <source>
        <strain evidence="4 5">KF1</strain>
    </source>
</reference>
<keyword evidence="6" id="KW-1185">Reference proteome</keyword>
<dbReference type="KEGG" id="nre:BES08_00690"/>
<dbReference type="eggNOG" id="COG2827">
    <property type="taxonomic scope" value="Bacteria"/>
</dbReference>
<dbReference type="EMBL" id="JFYZ01000001">
    <property type="protein sequence ID" value="EZP84368.1"/>
    <property type="molecule type" value="Genomic_DNA"/>
</dbReference>
<evidence type="ECO:0000313" key="4">
    <source>
        <dbReference type="EMBL" id="EZP84368.1"/>
    </source>
</evidence>
<evidence type="ECO:0000259" key="2">
    <source>
        <dbReference type="PROSITE" id="PS50164"/>
    </source>
</evidence>
<gene>
    <name evidence="3" type="ORF">BES08_00690</name>
    <name evidence="4" type="ORF">BV97_00119</name>
</gene>
<dbReference type="CDD" id="cd10448">
    <property type="entry name" value="GIY-YIG_unchar_3"/>
    <property type="match status" value="1"/>
</dbReference>
<dbReference type="PANTHER" id="PTHR34477">
    <property type="entry name" value="UPF0213 PROTEIN YHBQ"/>
    <property type="match status" value="1"/>
</dbReference>
<name>A0A031K5V0_9SPHN</name>
<comment type="similarity">
    <text evidence="1">Belongs to the UPF0213 family.</text>
</comment>
<dbReference type="PATRIC" id="fig|158500.4.peg.126"/>
<dbReference type="STRING" id="158500.BES08_00690"/>
<reference evidence="6" key="3">
    <citation type="journal article" date="2017" name="J. Biotechnol.">
        <title>Complete genome sequence of Novosphingobium resinovorum SA1, a versatile xenobiotic-degrading bacterium capable of utilizing sulfanilic acid.</title>
        <authorList>
            <person name="Hegedus B."/>
            <person name="Kos P.B."/>
            <person name="Balint B."/>
            <person name="Maroti G."/>
            <person name="Gan H.M."/>
            <person name="Perei K."/>
            <person name="Rakhely G."/>
        </authorList>
    </citation>
    <scope>NUCLEOTIDE SEQUENCE [LARGE SCALE GENOMIC DNA]</scope>
    <source>
        <strain evidence="6">SA1</strain>
    </source>
</reference>
<dbReference type="Pfam" id="PF01541">
    <property type="entry name" value="GIY-YIG"/>
    <property type="match status" value="1"/>
</dbReference>
<reference evidence="3" key="2">
    <citation type="submission" date="2016-08" db="EMBL/GenBank/DDBJ databases">
        <authorList>
            <person name="Seilhamer J.J."/>
        </authorList>
    </citation>
    <scope>NUCLEOTIDE SEQUENCE [LARGE SCALE GENOMIC DNA]</scope>
    <source>
        <strain evidence="3">SA1</strain>
    </source>
</reference>
<dbReference type="InterPro" id="IPR000305">
    <property type="entry name" value="GIY-YIG_endonuc"/>
</dbReference>
<protein>
    <submittedName>
        <fullName evidence="4">Excinuclease ABC subunit C</fullName>
    </submittedName>
</protein>
<dbReference type="EMBL" id="CP017075">
    <property type="protein sequence ID" value="AOR75437.1"/>
    <property type="molecule type" value="Genomic_DNA"/>
</dbReference>
<dbReference type="PROSITE" id="PS50164">
    <property type="entry name" value="GIY_YIG"/>
    <property type="match status" value="1"/>
</dbReference>
<dbReference type="AlphaFoldDB" id="A0A031K5V0"/>
<dbReference type="InterPro" id="IPR050190">
    <property type="entry name" value="UPF0213_domain"/>
</dbReference>
<accession>A0A031K5V0</accession>
<dbReference type="SUPFAM" id="SSF82771">
    <property type="entry name" value="GIY-YIG endonuclease"/>
    <property type="match status" value="1"/>
</dbReference>
<proteinExistence type="inferred from homology"/>
<dbReference type="SMART" id="SM00465">
    <property type="entry name" value="GIYc"/>
    <property type="match status" value="1"/>
</dbReference>
<dbReference type="Gene3D" id="3.40.1440.10">
    <property type="entry name" value="GIY-YIG endonuclease"/>
    <property type="match status" value="1"/>
</dbReference>